<dbReference type="Gene3D" id="3.40.50.150">
    <property type="entry name" value="Vaccinia Virus protein VP39"/>
    <property type="match status" value="1"/>
</dbReference>
<dbReference type="SUPFAM" id="SSF53335">
    <property type="entry name" value="S-adenosyl-L-methionine-dependent methyltransferases"/>
    <property type="match status" value="1"/>
</dbReference>
<sequence length="279" mass="32217">MEFIMKLPRFDPTWSVDVKSCYLYDVKEYFGGDAPGSRTPFPDYYFRFRNRFTQIVDEIEKYLPIGSSIIDIAAAQGNFSLFLAERGYKVTWNDLRSDLEGYVRSKYEYGDISYAAGNLLDIENEHIGRYDGVIATELLEHVAHPDEFLISLTRLVRPGGYLFISTPNGRYFRNRLPKFSEYSNPADFEAVQFRPDGDGHIFLLYPDEITVLAERAGIDICELKLGSNTLTTGEFKSKYLLKCLPVRVVDFIENVTRRLPEPFRSKMLNSMVFVLQKPR</sequence>
<comment type="caution">
    <text evidence="1">The sequence shown here is derived from an EMBL/GenBank/DDBJ whole genome shotgun (WGS) entry which is preliminary data.</text>
</comment>
<accession>A0A9X2T328</accession>
<dbReference type="Proteomes" id="UP001151088">
    <property type="component" value="Unassembled WGS sequence"/>
</dbReference>
<dbReference type="CDD" id="cd02440">
    <property type="entry name" value="AdoMet_MTases"/>
    <property type="match status" value="1"/>
</dbReference>
<keyword evidence="1" id="KW-0489">Methyltransferase</keyword>
<keyword evidence="1" id="KW-0808">Transferase</keyword>
<dbReference type="RefSeq" id="WP_258734039.1">
    <property type="nucleotide sequence ID" value="NZ_JANTHZ010000008.1"/>
</dbReference>
<proteinExistence type="predicted"/>
<evidence type="ECO:0000313" key="1">
    <source>
        <dbReference type="EMBL" id="MCS0496880.1"/>
    </source>
</evidence>
<dbReference type="GO" id="GO:0008168">
    <property type="term" value="F:methyltransferase activity"/>
    <property type="evidence" value="ECO:0007669"/>
    <property type="project" value="UniProtKB-KW"/>
</dbReference>
<dbReference type="EMBL" id="JANTHZ010000008">
    <property type="protein sequence ID" value="MCS0496880.1"/>
    <property type="molecule type" value="Genomic_DNA"/>
</dbReference>
<reference evidence="1" key="1">
    <citation type="submission" date="2022-08" db="EMBL/GenBank/DDBJ databases">
        <authorList>
            <person name="Li F."/>
        </authorList>
    </citation>
    <scope>NUCLEOTIDE SEQUENCE</scope>
    <source>
        <strain evidence="1">MQZ15Z-1</strain>
    </source>
</reference>
<dbReference type="Pfam" id="PF13489">
    <property type="entry name" value="Methyltransf_23"/>
    <property type="match status" value="1"/>
</dbReference>
<dbReference type="GO" id="GO:0032259">
    <property type="term" value="P:methylation"/>
    <property type="evidence" value="ECO:0007669"/>
    <property type="project" value="UniProtKB-KW"/>
</dbReference>
<dbReference type="PANTHER" id="PTHR43861">
    <property type="entry name" value="TRANS-ACONITATE 2-METHYLTRANSFERASE-RELATED"/>
    <property type="match status" value="1"/>
</dbReference>
<keyword evidence="2" id="KW-1185">Reference proteome</keyword>
<dbReference type="PANTHER" id="PTHR43861:SF6">
    <property type="entry name" value="METHYLTRANSFERASE TYPE 11"/>
    <property type="match status" value="1"/>
</dbReference>
<dbReference type="InterPro" id="IPR029063">
    <property type="entry name" value="SAM-dependent_MTases_sf"/>
</dbReference>
<dbReference type="AlphaFoldDB" id="A0A9X2T328"/>
<name>A0A9X2T328_9HYPH</name>
<evidence type="ECO:0000313" key="2">
    <source>
        <dbReference type="Proteomes" id="UP001151088"/>
    </source>
</evidence>
<organism evidence="1 2">
    <name type="scientific">Ancylobacter mangrovi</name>
    <dbReference type="NCBI Taxonomy" id="2972472"/>
    <lineage>
        <taxon>Bacteria</taxon>
        <taxon>Pseudomonadati</taxon>
        <taxon>Pseudomonadota</taxon>
        <taxon>Alphaproteobacteria</taxon>
        <taxon>Hyphomicrobiales</taxon>
        <taxon>Xanthobacteraceae</taxon>
        <taxon>Ancylobacter</taxon>
    </lineage>
</organism>
<protein>
    <submittedName>
        <fullName evidence="1">Methyltransferase domain-containing protein</fullName>
    </submittedName>
</protein>
<gene>
    <name evidence="1" type="ORF">NVS89_17455</name>
</gene>